<protein>
    <submittedName>
        <fullName evidence="1">Uncharacterized protein</fullName>
    </submittedName>
</protein>
<dbReference type="RefSeq" id="WP_193498859.1">
    <property type="nucleotide sequence ID" value="NZ_CP063169.1"/>
</dbReference>
<evidence type="ECO:0000313" key="2">
    <source>
        <dbReference type="Proteomes" id="UP000593758"/>
    </source>
</evidence>
<accession>A0A7M1SXC3</accession>
<dbReference type="Proteomes" id="UP000593758">
    <property type="component" value="Chromosome"/>
</dbReference>
<dbReference type="EMBL" id="CP063169">
    <property type="protein sequence ID" value="QOR72218.1"/>
    <property type="molecule type" value="Genomic_DNA"/>
</dbReference>
<reference evidence="1 2" key="1">
    <citation type="submission" date="2020-10" db="EMBL/GenBank/DDBJ databases">
        <title>Haloactinobacterium sp. RN3S43, a bacterium isolated from saline soil.</title>
        <authorList>
            <person name="Sun J.-Q."/>
        </authorList>
    </citation>
    <scope>NUCLEOTIDE SEQUENCE [LARGE SCALE GENOMIC DNA]</scope>
    <source>
        <strain evidence="1 2">RN3S43</strain>
    </source>
</reference>
<gene>
    <name evidence="1" type="ORF">IM660_08315</name>
</gene>
<sequence>MTIIEPAGDDLEAALAFAEGLKDEPLPAHVEAFERVHTILQDRLARADA</sequence>
<dbReference type="KEGG" id="halt:IM660_08315"/>
<evidence type="ECO:0000313" key="1">
    <source>
        <dbReference type="EMBL" id="QOR72218.1"/>
    </source>
</evidence>
<proteinExistence type="predicted"/>
<dbReference type="AlphaFoldDB" id="A0A7M1SXC3"/>
<organism evidence="1 2">
    <name type="scientific">Ruania alkalisoli</name>
    <dbReference type="NCBI Taxonomy" id="2779775"/>
    <lineage>
        <taxon>Bacteria</taxon>
        <taxon>Bacillati</taxon>
        <taxon>Actinomycetota</taxon>
        <taxon>Actinomycetes</taxon>
        <taxon>Micrococcales</taxon>
        <taxon>Ruaniaceae</taxon>
        <taxon>Ruania</taxon>
    </lineage>
</organism>
<keyword evidence="2" id="KW-1185">Reference proteome</keyword>
<name>A0A7M1SXC3_9MICO</name>